<feature type="compositionally biased region" description="Basic and acidic residues" evidence="1">
    <location>
        <begin position="24"/>
        <end position="42"/>
    </location>
</feature>
<feature type="region of interest" description="Disordered" evidence="1">
    <location>
        <begin position="1"/>
        <end position="42"/>
    </location>
</feature>
<accession>A0A3E2DHU3</accession>
<evidence type="ECO:0000256" key="1">
    <source>
        <dbReference type="SAM" id="MobiDB-lite"/>
    </source>
</evidence>
<evidence type="ECO:0000313" key="3">
    <source>
        <dbReference type="Proteomes" id="UP000259211"/>
    </source>
</evidence>
<protein>
    <submittedName>
        <fullName evidence="2">Uncharacterized protein</fullName>
    </submittedName>
</protein>
<comment type="caution">
    <text evidence="2">The sequence shown here is derived from an EMBL/GenBank/DDBJ whole genome shotgun (WGS) entry which is preliminary data.</text>
</comment>
<dbReference type="EMBL" id="NOWI01000004">
    <property type="protein sequence ID" value="RFT44997.1"/>
    <property type="molecule type" value="Genomic_DNA"/>
</dbReference>
<dbReference type="Proteomes" id="UP000259211">
    <property type="component" value="Unassembled WGS sequence"/>
</dbReference>
<sequence>MRRATMKFWQPSNVLARASTEGRTSSHESLGHDERRSRRGRFEEFAASSIMIRRRSTRAGAKQ</sequence>
<proteinExistence type="predicted"/>
<gene>
    <name evidence="2" type="ORF">CHT91_05330</name>
</gene>
<name>A0A3E2DHU3_9ACTN</name>
<dbReference type="AlphaFoldDB" id="A0A3E2DHU3"/>
<organism evidence="2 3">
    <name type="scientific">Cutibacterium avidum</name>
    <dbReference type="NCBI Taxonomy" id="33010"/>
    <lineage>
        <taxon>Bacteria</taxon>
        <taxon>Bacillati</taxon>
        <taxon>Actinomycetota</taxon>
        <taxon>Actinomycetes</taxon>
        <taxon>Propionibacteriales</taxon>
        <taxon>Propionibacteriaceae</taxon>
        <taxon>Cutibacterium</taxon>
    </lineage>
</organism>
<reference evidence="2 3" key="1">
    <citation type="submission" date="2017-07" db="EMBL/GenBank/DDBJ databases">
        <authorList>
            <person name="Sun Z.S."/>
            <person name="Albrecht U."/>
            <person name="Echele G."/>
            <person name="Lee C.C."/>
        </authorList>
    </citation>
    <scope>NUCLEOTIDE SEQUENCE [LARGE SCALE GENOMIC DNA]</scope>
    <source>
        <strain evidence="2 3">P16-029</strain>
    </source>
</reference>
<evidence type="ECO:0000313" key="2">
    <source>
        <dbReference type="EMBL" id="RFT44997.1"/>
    </source>
</evidence>